<dbReference type="Gene3D" id="2.40.30.170">
    <property type="match status" value="1"/>
</dbReference>
<evidence type="ECO:0000259" key="6">
    <source>
        <dbReference type="Pfam" id="PF25989"/>
    </source>
</evidence>
<comment type="caution">
    <text evidence="7">The sequence shown here is derived from an EMBL/GenBank/DDBJ whole genome shotgun (WGS) entry which is preliminary data.</text>
</comment>
<dbReference type="Gene3D" id="2.40.420.20">
    <property type="match status" value="1"/>
</dbReference>
<evidence type="ECO:0000256" key="2">
    <source>
        <dbReference type="SAM" id="Coils"/>
    </source>
</evidence>
<feature type="domain" description="CzcB-like barrel-sandwich hybrid" evidence="5">
    <location>
        <begin position="58"/>
        <end position="194"/>
    </location>
</feature>
<keyword evidence="2" id="KW-0175">Coiled coil</keyword>
<dbReference type="Pfam" id="PF25989">
    <property type="entry name" value="YknX_C"/>
    <property type="match status" value="1"/>
</dbReference>
<name>A0ABX2ILX6_9RHOO</name>
<organism evidence="7 8">
    <name type="scientific">Uliginosibacterium aquaticum</name>
    <dbReference type="NCBI Taxonomy" id="2731212"/>
    <lineage>
        <taxon>Bacteria</taxon>
        <taxon>Pseudomonadati</taxon>
        <taxon>Pseudomonadota</taxon>
        <taxon>Betaproteobacteria</taxon>
        <taxon>Rhodocyclales</taxon>
        <taxon>Zoogloeaceae</taxon>
        <taxon>Uliginosibacterium</taxon>
    </lineage>
</organism>
<protein>
    <submittedName>
        <fullName evidence="7">Efflux RND transporter periplasmic adaptor subunit</fullName>
    </submittedName>
</protein>
<dbReference type="EMBL" id="JABCSC020000006">
    <property type="protein sequence ID" value="NSL56893.1"/>
    <property type="molecule type" value="Genomic_DNA"/>
</dbReference>
<dbReference type="Pfam" id="PF25954">
    <property type="entry name" value="Beta-barrel_RND_2"/>
    <property type="match status" value="1"/>
</dbReference>
<reference evidence="7 8" key="1">
    <citation type="submission" date="2020-06" db="EMBL/GenBank/DDBJ databases">
        <title>Draft genome of Uliginosibacterium sp. IMCC34675.</title>
        <authorList>
            <person name="Song J."/>
        </authorList>
    </citation>
    <scope>NUCLEOTIDE SEQUENCE [LARGE SCALE GENOMIC DNA]</scope>
    <source>
        <strain evidence="7 8">IMCC34675</strain>
    </source>
</reference>
<evidence type="ECO:0000256" key="3">
    <source>
        <dbReference type="SAM" id="SignalP"/>
    </source>
</evidence>
<dbReference type="RefSeq" id="WP_170023178.1">
    <property type="nucleotide sequence ID" value="NZ_JABCSC020000006.1"/>
</dbReference>
<dbReference type="PANTHER" id="PTHR30469:SF15">
    <property type="entry name" value="HLYD FAMILY OF SECRETION PROTEINS"/>
    <property type="match status" value="1"/>
</dbReference>
<evidence type="ECO:0000256" key="1">
    <source>
        <dbReference type="ARBA" id="ARBA00009477"/>
    </source>
</evidence>
<dbReference type="InterPro" id="IPR058792">
    <property type="entry name" value="Beta-barrel_RND_2"/>
</dbReference>
<dbReference type="InterPro" id="IPR006143">
    <property type="entry name" value="RND_pump_MFP"/>
</dbReference>
<dbReference type="SUPFAM" id="SSF111369">
    <property type="entry name" value="HlyD-like secretion proteins"/>
    <property type="match status" value="1"/>
</dbReference>
<sequence length="352" mass="37461">MSFRLLACIALVHVVSAAAQPAGKPALTVSLVTPQAQDWSTQITANGSIAAWQEAIIGAEIGGLRLDEVAVNVGDHVKRGQVLARMQRDVVEAELAQSRASLAEAEAALFEAKTNADRARQIKDSGTFSAQQVDRYITSEATAQARVEVLKAKLRADQLRMDKTVVRAPDDGTISARSATLGAVLQAGQELFRLIRQDRLEWRAELPAADLAKVKPGMTAQVFPASGEPIAATVRALAPTVDPKTRNALVYADIKTRGEARPGMFARGEIRLGAQKVLTLPQGAVLLRDGFAYVFRLGTDSRVLQTKVTLGRRQGERVEVSAGLEAGSQVVVSGVGFLADGDLVRVAPAAAR</sequence>
<keyword evidence="3" id="KW-0732">Signal</keyword>
<dbReference type="NCBIfam" id="TIGR01730">
    <property type="entry name" value="RND_mfp"/>
    <property type="match status" value="1"/>
</dbReference>
<evidence type="ECO:0000313" key="8">
    <source>
        <dbReference type="Proteomes" id="UP000778523"/>
    </source>
</evidence>
<feature type="coiled-coil region" evidence="2">
    <location>
        <begin position="88"/>
        <end position="122"/>
    </location>
</feature>
<evidence type="ECO:0000259" key="5">
    <source>
        <dbReference type="Pfam" id="PF25973"/>
    </source>
</evidence>
<dbReference type="PANTHER" id="PTHR30469">
    <property type="entry name" value="MULTIDRUG RESISTANCE PROTEIN MDTA"/>
    <property type="match status" value="1"/>
</dbReference>
<dbReference type="Gene3D" id="1.10.287.470">
    <property type="entry name" value="Helix hairpin bin"/>
    <property type="match status" value="1"/>
</dbReference>
<comment type="similarity">
    <text evidence="1">Belongs to the membrane fusion protein (MFP) (TC 8.A.1) family.</text>
</comment>
<accession>A0ABX2ILX6</accession>
<evidence type="ECO:0000259" key="4">
    <source>
        <dbReference type="Pfam" id="PF25954"/>
    </source>
</evidence>
<dbReference type="Gene3D" id="2.40.50.100">
    <property type="match status" value="1"/>
</dbReference>
<dbReference type="InterPro" id="IPR058647">
    <property type="entry name" value="BSH_CzcB-like"/>
</dbReference>
<feature type="domain" description="CusB-like beta-barrel" evidence="4">
    <location>
        <begin position="204"/>
        <end position="270"/>
    </location>
</feature>
<feature type="domain" description="YknX-like C-terminal permuted SH3-like" evidence="6">
    <location>
        <begin position="277"/>
        <end position="346"/>
    </location>
</feature>
<dbReference type="Pfam" id="PF25973">
    <property type="entry name" value="BSH_CzcB"/>
    <property type="match status" value="1"/>
</dbReference>
<feature type="signal peptide" evidence="3">
    <location>
        <begin position="1"/>
        <end position="19"/>
    </location>
</feature>
<evidence type="ECO:0000313" key="7">
    <source>
        <dbReference type="EMBL" id="NSL56893.1"/>
    </source>
</evidence>
<dbReference type="InterPro" id="IPR058637">
    <property type="entry name" value="YknX-like_C"/>
</dbReference>
<gene>
    <name evidence="7" type="ORF">HJ583_017820</name>
</gene>
<keyword evidence="8" id="KW-1185">Reference proteome</keyword>
<feature type="chain" id="PRO_5047308573" evidence="3">
    <location>
        <begin position="20"/>
        <end position="352"/>
    </location>
</feature>
<dbReference type="Proteomes" id="UP000778523">
    <property type="component" value="Unassembled WGS sequence"/>
</dbReference>
<proteinExistence type="inferred from homology"/>